<accession>A0ABS1WXP4</accession>
<dbReference type="Gene3D" id="2.150.10.10">
    <property type="entry name" value="Serralysin-like metalloprotease, C-terminal"/>
    <property type="match status" value="2"/>
</dbReference>
<evidence type="ECO:0000256" key="3">
    <source>
        <dbReference type="ARBA" id="ARBA00022837"/>
    </source>
</evidence>
<sequence>MTGGTGNDSYTVDNANDTIIELADEGIDSMTSSLARTLAENIEILFLSGSSHIAGNGNDLANLLRGNSGNNMLTGLGGADILEGAAGNDILVGGEGNTLFNGGSGTDTLTGGLGNELFIGGAGNDTITTDGGADIILFNKGDGQDTIAASTTRDNTISIGGGALYADLLFTKNGDDLVLRIGATDQITLAGYYASESNRSVGTLQMIIEGTSDYDAGSADPTRNGRIESFDFDGLVAAFDAARTADPSLTSWSLTNALLAQHLSGSDSEAMGGDFAYRYGVVGSLADISFTPALAILQNPGFGTTAQSLHAIEALQDSTPRLIA</sequence>
<dbReference type="PRINTS" id="PR00313">
    <property type="entry name" value="CABNDNGRPT"/>
</dbReference>
<dbReference type="Pfam" id="PF00353">
    <property type="entry name" value="HemolysinCabind"/>
    <property type="match status" value="2"/>
</dbReference>
<dbReference type="InterPro" id="IPR011049">
    <property type="entry name" value="Serralysin-like_metalloprot_C"/>
</dbReference>
<gene>
    <name evidence="4" type="ORF">JM946_13355</name>
</gene>
<dbReference type="SUPFAM" id="SSF51120">
    <property type="entry name" value="beta-Roll"/>
    <property type="match status" value="1"/>
</dbReference>
<protein>
    <recommendedName>
        <fullName evidence="6">Calcium-binding protein</fullName>
    </recommendedName>
</protein>
<dbReference type="Proteomes" id="UP000661077">
    <property type="component" value="Unassembled WGS sequence"/>
</dbReference>
<organism evidence="4 5">
    <name type="scientific">Steroidobacter gossypii</name>
    <dbReference type="NCBI Taxonomy" id="2805490"/>
    <lineage>
        <taxon>Bacteria</taxon>
        <taxon>Pseudomonadati</taxon>
        <taxon>Pseudomonadota</taxon>
        <taxon>Gammaproteobacteria</taxon>
        <taxon>Steroidobacterales</taxon>
        <taxon>Steroidobacteraceae</taxon>
        <taxon>Steroidobacter</taxon>
    </lineage>
</organism>
<evidence type="ECO:0008006" key="6">
    <source>
        <dbReference type="Google" id="ProtNLM"/>
    </source>
</evidence>
<reference evidence="4 5" key="1">
    <citation type="journal article" date="2021" name="Int. J. Syst. Evol. Microbiol.">
        <title>Steroidobacter gossypii sp. nov., isolated from soil of cotton cropping field.</title>
        <authorList>
            <person name="Huang R."/>
            <person name="Yang S."/>
            <person name="Zhen C."/>
            <person name="Liu W."/>
        </authorList>
    </citation>
    <scope>NUCLEOTIDE SEQUENCE [LARGE SCALE GENOMIC DNA]</scope>
    <source>
        <strain evidence="4 5">S1-65</strain>
    </source>
</reference>
<dbReference type="PANTHER" id="PTHR38340">
    <property type="entry name" value="S-LAYER PROTEIN"/>
    <property type="match status" value="1"/>
</dbReference>
<evidence type="ECO:0000256" key="2">
    <source>
        <dbReference type="ARBA" id="ARBA00022525"/>
    </source>
</evidence>
<dbReference type="InterPro" id="IPR001343">
    <property type="entry name" value="Hemolysn_Ca-bd"/>
</dbReference>
<name>A0ABS1WXP4_9GAMM</name>
<comment type="caution">
    <text evidence="4">The sequence shown here is derived from an EMBL/GenBank/DDBJ whole genome shotgun (WGS) entry which is preliminary data.</text>
</comment>
<evidence type="ECO:0000256" key="1">
    <source>
        <dbReference type="ARBA" id="ARBA00004613"/>
    </source>
</evidence>
<keyword evidence="5" id="KW-1185">Reference proteome</keyword>
<proteinExistence type="predicted"/>
<evidence type="ECO:0000313" key="4">
    <source>
        <dbReference type="EMBL" id="MBM0105746.1"/>
    </source>
</evidence>
<keyword evidence="2" id="KW-0964">Secreted</keyword>
<dbReference type="EMBL" id="JAEVLS010000002">
    <property type="protein sequence ID" value="MBM0105746.1"/>
    <property type="molecule type" value="Genomic_DNA"/>
</dbReference>
<dbReference type="InterPro" id="IPR050557">
    <property type="entry name" value="RTX_toxin/Mannuronan_C5-epim"/>
</dbReference>
<keyword evidence="3" id="KW-0106">Calcium</keyword>
<evidence type="ECO:0000313" key="5">
    <source>
        <dbReference type="Proteomes" id="UP000661077"/>
    </source>
</evidence>
<dbReference type="PANTHER" id="PTHR38340:SF1">
    <property type="entry name" value="S-LAYER PROTEIN"/>
    <property type="match status" value="1"/>
</dbReference>
<comment type="subcellular location">
    <subcellularLocation>
        <location evidence="1">Secreted</location>
    </subcellularLocation>
</comment>